<reference evidence="11" key="1">
    <citation type="submission" date="2023-03" db="EMBL/GenBank/DDBJ databases">
        <title>Massive genome expansion in bonnet fungi (Mycena s.s.) driven by repeated elements and novel gene families across ecological guilds.</title>
        <authorList>
            <consortium name="Lawrence Berkeley National Laboratory"/>
            <person name="Harder C.B."/>
            <person name="Miyauchi S."/>
            <person name="Viragh M."/>
            <person name="Kuo A."/>
            <person name="Thoen E."/>
            <person name="Andreopoulos B."/>
            <person name="Lu D."/>
            <person name="Skrede I."/>
            <person name="Drula E."/>
            <person name="Henrissat B."/>
            <person name="Morin E."/>
            <person name="Kohler A."/>
            <person name="Barry K."/>
            <person name="LaButti K."/>
            <person name="Morin E."/>
            <person name="Salamov A."/>
            <person name="Lipzen A."/>
            <person name="Mereny Z."/>
            <person name="Hegedus B."/>
            <person name="Baldrian P."/>
            <person name="Stursova M."/>
            <person name="Weitz H."/>
            <person name="Taylor A."/>
            <person name="Grigoriev I.V."/>
            <person name="Nagy L.G."/>
            <person name="Martin F."/>
            <person name="Kauserud H."/>
        </authorList>
    </citation>
    <scope>NUCLEOTIDE SEQUENCE</scope>
    <source>
        <strain evidence="11">CBHHK002</strain>
    </source>
</reference>
<evidence type="ECO:0000256" key="7">
    <source>
        <dbReference type="ARBA" id="ARBA00023004"/>
    </source>
</evidence>
<protein>
    <submittedName>
        <fullName evidence="11">Cytochrome P450</fullName>
    </submittedName>
</protein>
<comment type="pathway">
    <text evidence="2">Secondary metabolite biosynthesis.</text>
</comment>
<dbReference type="InterPro" id="IPR036396">
    <property type="entry name" value="Cyt_P450_sf"/>
</dbReference>
<dbReference type="InterPro" id="IPR002401">
    <property type="entry name" value="Cyt_P450_E_grp-I"/>
</dbReference>
<evidence type="ECO:0000256" key="6">
    <source>
        <dbReference type="ARBA" id="ARBA00023002"/>
    </source>
</evidence>
<evidence type="ECO:0000256" key="4">
    <source>
        <dbReference type="ARBA" id="ARBA00022617"/>
    </source>
</evidence>
<evidence type="ECO:0000256" key="2">
    <source>
        <dbReference type="ARBA" id="ARBA00005179"/>
    </source>
</evidence>
<dbReference type="CDD" id="cd11065">
    <property type="entry name" value="CYP64-like"/>
    <property type="match status" value="1"/>
</dbReference>
<organism evidence="11 12">
    <name type="scientific">Mycena albidolilacea</name>
    <dbReference type="NCBI Taxonomy" id="1033008"/>
    <lineage>
        <taxon>Eukaryota</taxon>
        <taxon>Fungi</taxon>
        <taxon>Dikarya</taxon>
        <taxon>Basidiomycota</taxon>
        <taxon>Agaricomycotina</taxon>
        <taxon>Agaricomycetes</taxon>
        <taxon>Agaricomycetidae</taxon>
        <taxon>Agaricales</taxon>
        <taxon>Marasmiineae</taxon>
        <taxon>Mycenaceae</taxon>
        <taxon>Mycena</taxon>
    </lineage>
</organism>
<dbReference type="PRINTS" id="PR00463">
    <property type="entry name" value="EP450I"/>
</dbReference>
<dbReference type="EMBL" id="JARIHO010000080">
    <property type="protein sequence ID" value="KAJ7309956.1"/>
    <property type="molecule type" value="Genomic_DNA"/>
</dbReference>
<keyword evidence="12" id="KW-1185">Reference proteome</keyword>
<gene>
    <name evidence="11" type="ORF">DFH08DRAFT_899022</name>
</gene>
<keyword evidence="6" id="KW-0560">Oxidoreductase</keyword>
<comment type="cofactor">
    <cofactor evidence="1 9">
        <name>heme</name>
        <dbReference type="ChEBI" id="CHEBI:30413"/>
    </cofactor>
</comment>
<keyword evidence="10" id="KW-0472">Membrane</keyword>
<evidence type="ECO:0000313" key="12">
    <source>
        <dbReference type="Proteomes" id="UP001218218"/>
    </source>
</evidence>
<keyword evidence="4 9" id="KW-0349">Heme</keyword>
<dbReference type="InterPro" id="IPR001128">
    <property type="entry name" value="Cyt_P450"/>
</dbReference>
<dbReference type="PRINTS" id="PR00385">
    <property type="entry name" value="P450"/>
</dbReference>
<name>A0AAD7EBF2_9AGAR</name>
<feature type="binding site" description="axial binding residue" evidence="9">
    <location>
        <position position="446"/>
    </location>
    <ligand>
        <name>heme</name>
        <dbReference type="ChEBI" id="CHEBI:30413"/>
    </ligand>
    <ligandPart>
        <name>Fe</name>
        <dbReference type="ChEBI" id="CHEBI:18248"/>
    </ligandPart>
</feature>
<dbReference type="GO" id="GO:0016705">
    <property type="term" value="F:oxidoreductase activity, acting on paired donors, with incorporation or reduction of molecular oxygen"/>
    <property type="evidence" value="ECO:0007669"/>
    <property type="project" value="InterPro"/>
</dbReference>
<dbReference type="Gene3D" id="1.10.630.10">
    <property type="entry name" value="Cytochrome P450"/>
    <property type="match status" value="1"/>
</dbReference>
<comment type="similarity">
    <text evidence="3">Belongs to the cytochrome P450 family.</text>
</comment>
<keyword evidence="5 9" id="KW-0479">Metal-binding</keyword>
<evidence type="ECO:0000256" key="1">
    <source>
        <dbReference type="ARBA" id="ARBA00001971"/>
    </source>
</evidence>
<dbReference type="InterPro" id="IPR050364">
    <property type="entry name" value="Cytochrome_P450_fung"/>
</dbReference>
<evidence type="ECO:0000313" key="11">
    <source>
        <dbReference type="EMBL" id="KAJ7309956.1"/>
    </source>
</evidence>
<dbReference type="GO" id="GO:0004497">
    <property type="term" value="F:monooxygenase activity"/>
    <property type="evidence" value="ECO:0007669"/>
    <property type="project" value="UniProtKB-KW"/>
</dbReference>
<proteinExistence type="inferred from homology"/>
<evidence type="ECO:0000256" key="10">
    <source>
        <dbReference type="SAM" id="Phobius"/>
    </source>
</evidence>
<dbReference type="Pfam" id="PF00067">
    <property type="entry name" value="p450"/>
    <property type="match status" value="1"/>
</dbReference>
<evidence type="ECO:0000256" key="3">
    <source>
        <dbReference type="ARBA" id="ARBA00010617"/>
    </source>
</evidence>
<dbReference type="SUPFAM" id="SSF48264">
    <property type="entry name" value="Cytochrome P450"/>
    <property type="match status" value="1"/>
</dbReference>
<dbReference type="AlphaFoldDB" id="A0AAD7EBF2"/>
<evidence type="ECO:0000256" key="9">
    <source>
        <dbReference type="PIRSR" id="PIRSR602401-1"/>
    </source>
</evidence>
<dbReference type="Proteomes" id="UP001218218">
    <property type="component" value="Unassembled WGS sequence"/>
</dbReference>
<evidence type="ECO:0000256" key="5">
    <source>
        <dbReference type="ARBA" id="ARBA00022723"/>
    </source>
</evidence>
<comment type="caution">
    <text evidence="11">The sequence shown here is derived from an EMBL/GenBank/DDBJ whole genome shotgun (WGS) entry which is preliminary data.</text>
</comment>
<dbReference type="GO" id="GO:0005506">
    <property type="term" value="F:iron ion binding"/>
    <property type="evidence" value="ECO:0007669"/>
    <property type="project" value="InterPro"/>
</dbReference>
<dbReference type="GO" id="GO:0020037">
    <property type="term" value="F:heme binding"/>
    <property type="evidence" value="ECO:0007669"/>
    <property type="project" value="InterPro"/>
</dbReference>
<accession>A0AAD7EBF2</accession>
<dbReference type="PANTHER" id="PTHR46300">
    <property type="entry name" value="P450, PUTATIVE (EUROFUNG)-RELATED-RELATED"/>
    <property type="match status" value="1"/>
</dbReference>
<keyword evidence="8" id="KW-0503">Monooxygenase</keyword>
<dbReference type="PANTHER" id="PTHR46300:SF5">
    <property type="entry name" value="CYTOCHROME P450"/>
    <property type="match status" value="1"/>
</dbReference>
<keyword evidence="10" id="KW-1133">Transmembrane helix</keyword>
<sequence length="517" mass="58004">MAHGVEDSHTPTFMSVGLYYFIAFAGAVVVLSLVQQRRRQSLLPPGPPGDPVIGHLLRMPSTDSALVFHQWSRTYGPLMHLKVLGRSMIILDTYQAAVDLLDKKGLIYSDRPKFTLYELLGWNSYLAFLRYGKQFNIHRQMHQAYLSRHKVEDFKAMQTQEARMLVRNLMESAPERYEKFVSRFATGIITQIVAGHQITSDTDSYLHMSNMIYEVMAKTGPPGSSPLDFFPLLQHFPPWFPGAKHMGVVRAWRSSIRELYEFPLRTVKQQQAAGEAMPSFILEQLEQMKEGEDMEELKAAAATMFGAGEATTWSTLCIFILAMILHPECQDKAHKEIDAVIGNLRLPEFGDRSGLPFVEGILQETLRWQPAVPLGIPHCAVEDDIYHGMLIPKGSLVFSNIKAIALDESVYSNPTSFYPERYLPKPAGKGEPNFNNVAFGFGRRICTGQYLADNSLWIAIVSILATCRITNMMDESGKIIVPESSLTDGLSSHPRDTRCIISPRSADAEALIMEANI</sequence>
<feature type="transmembrane region" description="Helical" evidence="10">
    <location>
        <begin position="12"/>
        <end position="34"/>
    </location>
</feature>
<keyword evidence="7 9" id="KW-0408">Iron</keyword>
<keyword evidence="10" id="KW-0812">Transmembrane</keyword>
<evidence type="ECO:0000256" key="8">
    <source>
        <dbReference type="ARBA" id="ARBA00023033"/>
    </source>
</evidence>